<feature type="transmembrane region" description="Helical" evidence="7">
    <location>
        <begin position="221"/>
        <end position="239"/>
    </location>
</feature>
<evidence type="ECO:0000256" key="5">
    <source>
        <dbReference type="ARBA" id="ARBA00022989"/>
    </source>
</evidence>
<keyword evidence="5 7" id="KW-1133">Transmembrane helix</keyword>
<dbReference type="Gene3D" id="3.30.70.1450">
    <property type="entry name" value="Regulator of K+ conductance, C-terminal domain"/>
    <property type="match status" value="2"/>
</dbReference>
<dbReference type="GO" id="GO:0006813">
    <property type="term" value="P:potassium ion transport"/>
    <property type="evidence" value="ECO:0007669"/>
    <property type="project" value="InterPro"/>
</dbReference>
<dbReference type="InterPro" id="IPR006037">
    <property type="entry name" value="RCK_C"/>
</dbReference>
<dbReference type="InterPro" id="IPR006153">
    <property type="entry name" value="Cation/H_exchanger_TM"/>
</dbReference>
<keyword evidence="3" id="KW-0813">Transport</keyword>
<feature type="transmembrane region" description="Helical" evidence="7">
    <location>
        <begin position="427"/>
        <end position="446"/>
    </location>
</feature>
<evidence type="ECO:0000256" key="1">
    <source>
        <dbReference type="ARBA" id="ARBA00004141"/>
    </source>
</evidence>
<feature type="transmembrane region" description="Helical" evidence="7">
    <location>
        <begin position="190"/>
        <end position="209"/>
    </location>
</feature>
<dbReference type="RefSeq" id="WP_154571756.1">
    <property type="nucleotide sequence ID" value="NZ_VUNB01000001.1"/>
</dbReference>
<feature type="transmembrane region" description="Helical" evidence="7">
    <location>
        <begin position="298"/>
        <end position="319"/>
    </location>
</feature>
<dbReference type="AlphaFoldDB" id="A0A6A8M6V1"/>
<feature type="transmembrane region" description="Helical" evidence="7">
    <location>
        <begin position="6"/>
        <end position="24"/>
    </location>
</feature>
<feature type="transmembrane region" description="Helical" evidence="7">
    <location>
        <begin position="273"/>
        <end position="292"/>
    </location>
</feature>
<feature type="transmembrane region" description="Helical" evidence="7">
    <location>
        <begin position="331"/>
        <end position="351"/>
    </location>
</feature>
<accession>A0A6A8M6V1</accession>
<proteinExistence type="inferred from homology"/>
<feature type="transmembrane region" description="Helical" evidence="7">
    <location>
        <begin position="357"/>
        <end position="377"/>
    </location>
</feature>
<dbReference type="Gene3D" id="1.20.1530.20">
    <property type="match status" value="1"/>
</dbReference>
<dbReference type="GO" id="GO:0008324">
    <property type="term" value="F:monoatomic cation transmembrane transporter activity"/>
    <property type="evidence" value="ECO:0007669"/>
    <property type="project" value="InterPro"/>
</dbReference>
<evidence type="ECO:0000313" key="9">
    <source>
        <dbReference type="EMBL" id="MST68288.1"/>
    </source>
</evidence>
<feature type="transmembrane region" description="Helical" evidence="7">
    <location>
        <begin position="149"/>
        <end position="170"/>
    </location>
</feature>
<feature type="transmembrane region" description="Helical" evidence="7">
    <location>
        <begin position="58"/>
        <end position="77"/>
    </location>
</feature>
<feature type="transmembrane region" description="Helical" evidence="7">
    <location>
        <begin position="119"/>
        <end position="137"/>
    </location>
</feature>
<dbReference type="InterPro" id="IPR036721">
    <property type="entry name" value="RCK_C_sf"/>
</dbReference>
<reference evidence="9" key="1">
    <citation type="submission" date="2019-09" db="EMBL/GenBank/DDBJ databases">
        <title>In-depth cultivation of the pig gut microbiome towards novel bacterial diversity and tailored functional studies.</title>
        <authorList>
            <person name="Wylensek D."/>
            <person name="Hitch T.C.A."/>
            <person name="Clavel T."/>
        </authorList>
    </citation>
    <scope>NUCLEOTIDE SEQUENCE</scope>
    <source>
        <strain evidence="9">RF-744-FAT-WT-3</strain>
    </source>
</reference>
<gene>
    <name evidence="9" type="ORF">FYJ66_01515</name>
</gene>
<evidence type="ECO:0000259" key="8">
    <source>
        <dbReference type="PROSITE" id="PS51202"/>
    </source>
</evidence>
<evidence type="ECO:0000256" key="7">
    <source>
        <dbReference type="SAM" id="Phobius"/>
    </source>
</evidence>
<comment type="subcellular location">
    <subcellularLocation>
        <location evidence="1">Membrane</location>
        <topology evidence="1">Multi-pass membrane protein</topology>
    </subcellularLocation>
</comment>
<dbReference type="Pfam" id="PF02080">
    <property type="entry name" value="TrkA_C"/>
    <property type="match status" value="1"/>
</dbReference>
<feature type="transmembrane region" description="Helical" evidence="7">
    <location>
        <begin position="499"/>
        <end position="516"/>
    </location>
</feature>
<feature type="transmembrane region" description="Helical" evidence="7">
    <location>
        <begin position="89"/>
        <end position="107"/>
    </location>
</feature>
<dbReference type="Pfam" id="PF00999">
    <property type="entry name" value="Na_H_Exchanger"/>
    <property type="match status" value="1"/>
</dbReference>
<dbReference type="SUPFAM" id="SSF116726">
    <property type="entry name" value="TrkA C-terminal domain-like"/>
    <property type="match status" value="2"/>
</dbReference>
<comment type="caution">
    <text evidence="9">The sequence shown here is derived from an EMBL/GenBank/DDBJ whole genome shotgun (WGS) entry which is preliminary data.</text>
</comment>
<dbReference type="InterPro" id="IPR038770">
    <property type="entry name" value="Na+/solute_symporter_sf"/>
</dbReference>
<dbReference type="GO" id="GO:0015297">
    <property type="term" value="F:antiporter activity"/>
    <property type="evidence" value="ECO:0007669"/>
    <property type="project" value="InterPro"/>
</dbReference>
<evidence type="ECO:0000256" key="4">
    <source>
        <dbReference type="ARBA" id="ARBA00022692"/>
    </source>
</evidence>
<dbReference type="PANTHER" id="PTHR42751">
    <property type="entry name" value="SODIUM/HYDROGEN EXCHANGER FAMILY/TRKA DOMAIN PROTEIN"/>
    <property type="match status" value="1"/>
</dbReference>
<feature type="domain" description="RCK C-terminal" evidence="8">
    <location>
        <begin position="573"/>
        <end position="675"/>
    </location>
</feature>
<comment type="similarity">
    <text evidence="2">Belongs to the monovalent cation:proton antiporter 2 (CPA2) transporter (TC 2.A.37) family.</text>
</comment>
<feature type="transmembrane region" description="Helical" evidence="7">
    <location>
        <begin position="31"/>
        <end position="52"/>
    </location>
</feature>
<evidence type="ECO:0000256" key="2">
    <source>
        <dbReference type="ARBA" id="ARBA00005551"/>
    </source>
</evidence>
<dbReference type="PROSITE" id="PS51202">
    <property type="entry name" value="RCK_C"/>
    <property type="match status" value="2"/>
</dbReference>
<sequence length="777" mass="85259">MEVPSLITDLAVMLMTAAVVTIIFKKIKQPLILGYIVAGFLISPYFPLFFDVENMDSIHTWSEIGVVFLLFHIGLHFDIKKLAELGSTAIVSASVKMAGVLVMGWLMGRLYGLNTINSLFLGAMLSISSTVVIQKSFEELHVQDQPYTGLVMGSLVVEDILGIFLMVVLSTLSASQTVNGPELLKELAMMLIYLVAWLLLGIYILPTVLNRIMDLMSDEMLAVLSIGLCFSMALLASRLGFSMELGAFIAGSLMAGTVHAEDVSRVTSGIKDLFGAIFFLSVGMMVDPSVIASNWKSIVPIALLAIVFKLIFATAGMVMSGQELSTAVKGGTSLAPIGEFSFIIASLGISLGVMEKALYPTIVAASILTMILTPSLIRNSDREVDLLMKIIPDSLLALIQEYTSGNQASDDRDPDWTTVLKSFFSKVLIYGTLLLVIAMAGTQFLYPAADRILPDLPAAIISFVVIYGVMIIFIRPLLDFHSPSFTNLWFSRMANRPPLVTMIVIKFAFIAAIAYIPVRGIFGSHQWVFLATVILAIVVVGRSDFVSTFYLQLETRFLRNLNERTIEQEEKLAGPGHWLDEDYSIVSFIVPADAPYVGRNLEDLSWGRNLNIYVVKIERKKEVERDRGRDSGALGGLGRRAILMPSGSTHLYAGDKVYIVGDYQSIDTFYSALGFQRTKPIRTLKTFMESDYPDTASALACIAVKVNGNAPFCGKTIRKSGIQQKRHCMILGIRKNGYTVTMPDANMLIEEDDIMWLIGSNNNVGIMAAAAMKSRKS</sequence>
<evidence type="ECO:0000256" key="3">
    <source>
        <dbReference type="ARBA" id="ARBA00022448"/>
    </source>
</evidence>
<feature type="transmembrane region" description="Helical" evidence="7">
    <location>
        <begin position="458"/>
        <end position="478"/>
    </location>
</feature>
<keyword evidence="6 7" id="KW-0472">Membrane</keyword>
<keyword evidence="4 7" id="KW-0812">Transmembrane</keyword>
<feature type="transmembrane region" description="Helical" evidence="7">
    <location>
        <begin position="528"/>
        <end position="551"/>
    </location>
</feature>
<dbReference type="GO" id="GO:0016020">
    <property type="term" value="C:membrane"/>
    <property type="evidence" value="ECO:0007669"/>
    <property type="project" value="UniProtKB-SubCell"/>
</dbReference>
<evidence type="ECO:0000256" key="6">
    <source>
        <dbReference type="ARBA" id="ARBA00023136"/>
    </source>
</evidence>
<feature type="domain" description="RCK C-terminal" evidence="8">
    <location>
        <begin position="689"/>
        <end position="775"/>
    </location>
</feature>
<dbReference type="GO" id="GO:1902600">
    <property type="term" value="P:proton transmembrane transport"/>
    <property type="evidence" value="ECO:0007669"/>
    <property type="project" value="InterPro"/>
</dbReference>
<dbReference type="EMBL" id="VUNB01000001">
    <property type="protein sequence ID" value="MST68288.1"/>
    <property type="molecule type" value="Genomic_DNA"/>
</dbReference>
<dbReference type="PANTHER" id="PTHR42751:SF3">
    <property type="entry name" value="SODIUM_GLUTAMATE SYMPORTER"/>
    <property type="match status" value="1"/>
</dbReference>
<name>A0A6A8M6V1_9FIRM</name>
<organism evidence="9">
    <name type="scientific">Baileyella intestinalis</name>
    <dbReference type="NCBI Taxonomy" id="2606709"/>
    <lineage>
        <taxon>Bacteria</taxon>
        <taxon>Bacillati</taxon>
        <taxon>Bacillota</taxon>
        <taxon>Clostridia</taxon>
        <taxon>Peptostreptococcales</taxon>
        <taxon>Anaerovoracaceae</taxon>
        <taxon>Baileyella</taxon>
    </lineage>
</organism>
<protein>
    <recommendedName>
        <fullName evidence="8">RCK C-terminal domain-containing protein</fullName>
    </recommendedName>
</protein>